<dbReference type="Proteomes" id="UP000274429">
    <property type="component" value="Unassembled WGS sequence"/>
</dbReference>
<feature type="transmembrane region" description="Helical" evidence="2">
    <location>
        <begin position="126"/>
        <end position="146"/>
    </location>
</feature>
<keyword evidence="4" id="KW-1185">Reference proteome</keyword>
<feature type="transmembrane region" description="Helical" evidence="2">
    <location>
        <begin position="191"/>
        <end position="214"/>
    </location>
</feature>
<feature type="transmembrane region" description="Helical" evidence="2">
    <location>
        <begin position="54"/>
        <end position="76"/>
    </location>
</feature>
<feature type="region of interest" description="Disordered" evidence="1">
    <location>
        <begin position="272"/>
        <end position="291"/>
    </location>
</feature>
<dbReference type="WBParaSite" id="TTAC_0000224601-mRNA-1">
    <property type="protein sequence ID" value="TTAC_0000224601-mRNA-1"/>
    <property type="gene ID" value="TTAC_0000224601"/>
</dbReference>
<organism evidence="5">
    <name type="scientific">Hydatigena taeniaeformis</name>
    <name type="common">Feline tapeworm</name>
    <name type="synonym">Taenia taeniaeformis</name>
    <dbReference type="NCBI Taxonomy" id="6205"/>
    <lineage>
        <taxon>Eukaryota</taxon>
        <taxon>Metazoa</taxon>
        <taxon>Spiralia</taxon>
        <taxon>Lophotrochozoa</taxon>
        <taxon>Platyhelminthes</taxon>
        <taxon>Cestoda</taxon>
        <taxon>Eucestoda</taxon>
        <taxon>Cyclophyllidea</taxon>
        <taxon>Taeniidae</taxon>
        <taxon>Hydatigera</taxon>
    </lineage>
</organism>
<dbReference type="EMBL" id="UYWX01000875">
    <property type="protein sequence ID" value="VDM19317.1"/>
    <property type="molecule type" value="Genomic_DNA"/>
</dbReference>
<evidence type="ECO:0000313" key="3">
    <source>
        <dbReference type="EMBL" id="VDM19317.1"/>
    </source>
</evidence>
<dbReference type="AlphaFoldDB" id="A0A0R3WNA8"/>
<evidence type="ECO:0000256" key="1">
    <source>
        <dbReference type="SAM" id="MobiDB-lite"/>
    </source>
</evidence>
<name>A0A0R3WNA8_HYDTA</name>
<feature type="transmembrane region" description="Helical" evidence="2">
    <location>
        <begin position="82"/>
        <end position="106"/>
    </location>
</feature>
<gene>
    <name evidence="3" type="ORF">TTAC_LOCUS2233</name>
</gene>
<reference evidence="5" key="1">
    <citation type="submission" date="2017-02" db="UniProtKB">
        <authorList>
            <consortium name="WormBaseParasite"/>
        </authorList>
    </citation>
    <scope>IDENTIFICATION</scope>
</reference>
<evidence type="ECO:0000256" key="2">
    <source>
        <dbReference type="SAM" id="Phobius"/>
    </source>
</evidence>
<accession>A0A0R3WNA8</accession>
<keyword evidence="2" id="KW-1133">Transmembrane helix</keyword>
<feature type="transmembrane region" description="Helical" evidence="2">
    <location>
        <begin position="166"/>
        <end position="184"/>
    </location>
</feature>
<proteinExistence type="predicted"/>
<keyword evidence="2" id="KW-0472">Membrane</keyword>
<sequence length="291" mass="32290">MDDPDFHQFVYIQPKPGIKFNVSRELPSLAAQACRNLQKVFSKRRGKALDNGDVIKLTCIALAIPILVDILCTLCTRKAKHYGISGSVFLPVNFALIHTIFVVLLLEFRTKAPGAPTIASFVGHRFGVVTHILTITISLITSLYILTVNITDGTMVLLAVTRDVSRTATVSIVFLLVGVMLVVARRRSHAFILYIITTIVLAICAFLVFIVLNVSAYAPLGTFPLWFNPFLSLKVKHFGYLGVLYRKLSSKEVETGETADGFAIISHRSCDHNRKNSSRSKAEKVEFHKDL</sequence>
<keyword evidence="2" id="KW-0812">Transmembrane</keyword>
<feature type="transmembrane region" description="Helical" evidence="2">
    <location>
        <begin position="226"/>
        <end position="245"/>
    </location>
</feature>
<dbReference type="STRING" id="6205.A0A0R3WNA8"/>
<evidence type="ECO:0000313" key="5">
    <source>
        <dbReference type="WBParaSite" id="TTAC_0000224601-mRNA-1"/>
    </source>
</evidence>
<evidence type="ECO:0000313" key="4">
    <source>
        <dbReference type="Proteomes" id="UP000274429"/>
    </source>
</evidence>
<reference evidence="3 4" key="2">
    <citation type="submission" date="2018-11" db="EMBL/GenBank/DDBJ databases">
        <authorList>
            <consortium name="Pathogen Informatics"/>
        </authorList>
    </citation>
    <scope>NUCLEOTIDE SEQUENCE [LARGE SCALE GENOMIC DNA]</scope>
</reference>
<dbReference type="OrthoDB" id="6132759at2759"/>
<protein>
    <submittedName>
        <fullName evidence="5">PGG domain-containing protein</fullName>
    </submittedName>
</protein>